<dbReference type="Gene3D" id="1.10.10.10">
    <property type="entry name" value="Winged helix-like DNA-binding domain superfamily/Winged helix DNA-binding domain"/>
    <property type="match status" value="1"/>
</dbReference>
<comment type="caution">
    <text evidence="6">The sequence shown here is derived from an EMBL/GenBank/DDBJ whole genome shotgun (WGS) entry which is preliminary data.</text>
</comment>
<evidence type="ECO:0000259" key="5">
    <source>
        <dbReference type="PROSITE" id="PS50931"/>
    </source>
</evidence>
<dbReference type="FunFam" id="1.10.10.10:FF:000001">
    <property type="entry name" value="LysR family transcriptional regulator"/>
    <property type="match status" value="1"/>
</dbReference>
<dbReference type="GO" id="GO:0003700">
    <property type="term" value="F:DNA-binding transcription factor activity"/>
    <property type="evidence" value="ECO:0007669"/>
    <property type="project" value="InterPro"/>
</dbReference>
<dbReference type="EMBL" id="MIPT01000001">
    <property type="protein sequence ID" value="OHT21553.1"/>
    <property type="molecule type" value="Genomic_DNA"/>
</dbReference>
<evidence type="ECO:0000256" key="3">
    <source>
        <dbReference type="ARBA" id="ARBA00023125"/>
    </source>
</evidence>
<dbReference type="PANTHER" id="PTHR30419:SF8">
    <property type="entry name" value="NITROGEN ASSIMILATION TRANSCRIPTIONAL ACTIVATOR-RELATED"/>
    <property type="match status" value="1"/>
</dbReference>
<organism evidence="6 7">
    <name type="scientific">Edaphosphingomonas haloaromaticamans</name>
    <dbReference type="NCBI Taxonomy" id="653954"/>
    <lineage>
        <taxon>Bacteria</taxon>
        <taxon>Pseudomonadati</taxon>
        <taxon>Pseudomonadota</taxon>
        <taxon>Alphaproteobacteria</taxon>
        <taxon>Sphingomonadales</taxon>
        <taxon>Rhizorhabdaceae</taxon>
        <taxon>Edaphosphingomonas</taxon>
    </lineage>
</organism>
<dbReference type="GO" id="GO:0003677">
    <property type="term" value="F:DNA binding"/>
    <property type="evidence" value="ECO:0007669"/>
    <property type="project" value="UniProtKB-KW"/>
</dbReference>
<dbReference type="InterPro" id="IPR000847">
    <property type="entry name" value="LysR_HTH_N"/>
</dbReference>
<evidence type="ECO:0000256" key="2">
    <source>
        <dbReference type="ARBA" id="ARBA00023015"/>
    </source>
</evidence>
<dbReference type="GO" id="GO:0005829">
    <property type="term" value="C:cytosol"/>
    <property type="evidence" value="ECO:0007669"/>
    <property type="project" value="TreeGrafter"/>
</dbReference>
<dbReference type="SUPFAM" id="SSF46785">
    <property type="entry name" value="Winged helix' DNA-binding domain"/>
    <property type="match status" value="1"/>
</dbReference>
<accession>A0A1S1HJZ7</accession>
<dbReference type="Pfam" id="PF03466">
    <property type="entry name" value="LysR_substrate"/>
    <property type="match status" value="1"/>
</dbReference>
<dbReference type="AlphaFoldDB" id="A0A1S1HJZ7"/>
<dbReference type="Gene3D" id="3.40.190.290">
    <property type="match status" value="1"/>
</dbReference>
<reference evidence="6 7" key="1">
    <citation type="submission" date="2016-09" db="EMBL/GenBank/DDBJ databases">
        <title>Metabolic pathway, cell adaptation mechanisms and a novel monoxygenase revealed through proteogenomic-transcription analysis of a Sphingomonas haloaromaticamans strain degrading the fungicide ortho-phenylphenol.</title>
        <authorList>
            <person name="Perruchon C."/>
            <person name="Papadopoulou E.S."/>
            <person name="Rousidou C."/>
            <person name="Vasileiadis S."/>
            <person name="Tanou G."/>
            <person name="Amoutzias G."/>
            <person name="Molassiotis A."/>
            <person name="Karpouzas D.G."/>
        </authorList>
    </citation>
    <scope>NUCLEOTIDE SEQUENCE [LARGE SCALE GENOMIC DNA]</scope>
    <source>
        <strain evidence="6 7">P3</strain>
    </source>
</reference>
<protein>
    <submittedName>
        <fullName evidence="6">HTH-type transcriptional regulator CynR</fullName>
    </submittedName>
</protein>
<keyword evidence="7" id="KW-1185">Reference proteome</keyword>
<gene>
    <name evidence="6" type="primary">cynR_2</name>
    <name evidence="6" type="ORF">BHE75_03562</name>
</gene>
<dbReference type="RefSeq" id="WP_015458140.1">
    <property type="nucleotide sequence ID" value="NZ_MIPT01000001.1"/>
</dbReference>
<evidence type="ECO:0000313" key="6">
    <source>
        <dbReference type="EMBL" id="OHT21553.1"/>
    </source>
</evidence>
<evidence type="ECO:0000256" key="1">
    <source>
        <dbReference type="ARBA" id="ARBA00009437"/>
    </source>
</evidence>
<keyword evidence="4" id="KW-0804">Transcription</keyword>
<dbReference type="InterPro" id="IPR005119">
    <property type="entry name" value="LysR_subst-bd"/>
</dbReference>
<dbReference type="InterPro" id="IPR036390">
    <property type="entry name" value="WH_DNA-bd_sf"/>
</dbReference>
<feature type="domain" description="HTH lysR-type" evidence="5">
    <location>
        <begin position="1"/>
        <end position="58"/>
    </location>
</feature>
<dbReference type="InterPro" id="IPR050950">
    <property type="entry name" value="HTH-type_LysR_regulators"/>
</dbReference>
<dbReference type="SUPFAM" id="SSF53850">
    <property type="entry name" value="Periplasmic binding protein-like II"/>
    <property type="match status" value="1"/>
</dbReference>
<keyword evidence="2" id="KW-0805">Transcription regulation</keyword>
<dbReference type="InterPro" id="IPR036388">
    <property type="entry name" value="WH-like_DNA-bd_sf"/>
</dbReference>
<evidence type="ECO:0000256" key="4">
    <source>
        <dbReference type="ARBA" id="ARBA00023163"/>
    </source>
</evidence>
<proteinExistence type="inferred from homology"/>
<evidence type="ECO:0000313" key="7">
    <source>
        <dbReference type="Proteomes" id="UP000179467"/>
    </source>
</evidence>
<sequence>MWDNALHYFYEAASLGSMRLASDKIGVAVSSISRQIAQLESEMGISLIERGRRSIRLTDAGRLTYEYYRSQLADREALLSQIHALREVRTGRINLAVGEGFFGPAFNAVIDGFQRRNPGVTITIATGADADLVRMVLEDEAHIGLILNGTNEPKIRVRATISQPLMLLCAPRHPAARLEAPTIGDLAGFDLCLPPKGFPTRALLDDAERRAQAYLEPRLVTASLHMMRETAKAGRMVTVLPRICALAEIGEGSLVARPLCDPELKDSAVSLIHRLGRQLDGAPMRLLGLLEAKLKALGEPEPVAAAA</sequence>
<keyword evidence="3" id="KW-0238">DNA-binding</keyword>
<dbReference type="Pfam" id="PF00126">
    <property type="entry name" value="HTH_1"/>
    <property type="match status" value="1"/>
</dbReference>
<dbReference type="Proteomes" id="UP000179467">
    <property type="component" value="Unassembled WGS sequence"/>
</dbReference>
<comment type="similarity">
    <text evidence="1">Belongs to the LysR transcriptional regulatory family.</text>
</comment>
<name>A0A1S1HJZ7_9SPHN</name>
<dbReference type="PANTHER" id="PTHR30419">
    <property type="entry name" value="HTH-TYPE TRANSCRIPTIONAL REGULATOR YBHD"/>
    <property type="match status" value="1"/>
</dbReference>
<dbReference type="PROSITE" id="PS50931">
    <property type="entry name" value="HTH_LYSR"/>
    <property type="match status" value="1"/>
</dbReference>
<dbReference type="OrthoDB" id="7158941at2"/>